<dbReference type="Proteomes" id="UP001487740">
    <property type="component" value="Unassembled WGS sequence"/>
</dbReference>
<dbReference type="Pfam" id="PF08477">
    <property type="entry name" value="Roc"/>
    <property type="match status" value="1"/>
</dbReference>
<keyword evidence="5" id="KW-1185">Reference proteome</keyword>
<evidence type="ECO:0000256" key="2">
    <source>
        <dbReference type="ARBA" id="ARBA00023134"/>
    </source>
</evidence>
<dbReference type="PRINTS" id="PR00449">
    <property type="entry name" value="RASTRNSFRMNG"/>
</dbReference>
<dbReference type="InterPro" id="IPR027417">
    <property type="entry name" value="P-loop_NTPase"/>
</dbReference>
<feature type="compositionally biased region" description="Low complexity" evidence="3">
    <location>
        <begin position="298"/>
        <end position="322"/>
    </location>
</feature>
<proteinExistence type="predicted"/>
<protein>
    <recommendedName>
        <fullName evidence="6">Rab-like protein 3</fullName>
    </recommendedName>
</protein>
<gene>
    <name evidence="4" type="ORF">O3P69_018436</name>
</gene>
<name>A0AAW0T0X8_SCYPA</name>
<dbReference type="EMBL" id="JARAKH010000040">
    <property type="protein sequence ID" value="KAK8381349.1"/>
    <property type="molecule type" value="Genomic_DNA"/>
</dbReference>
<dbReference type="PROSITE" id="PS51419">
    <property type="entry name" value="RAB"/>
    <property type="match status" value="1"/>
</dbReference>
<keyword evidence="1" id="KW-0547">Nucleotide-binding</keyword>
<evidence type="ECO:0000256" key="3">
    <source>
        <dbReference type="SAM" id="MobiDB-lite"/>
    </source>
</evidence>
<feature type="region of interest" description="Disordered" evidence="3">
    <location>
        <begin position="269"/>
        <end position="322"/>
    </location>
</feature>
<dbReference type="PANTHER" id="PTHR24073">
    <property type="entry name" value="DRAB5-RELATED"/>
    <property type="match status" value="1"/>
</dbReference>
<evidence type="ECO:0008006" key="6">
    <source>
        <dbReference type="Google" id="ProtNLM"/>
    </source>
</evidence>
<reference evidence="4 5" key="1">
    <citation type="submission" date="2023-03" db="EMBL/GenBank/DDBJ databases">
        <title>High-quality genome of Scylla paramamosain provides insights in environmental adaptation.</title>
        <authorList>
            <person name="Zhang L."/>
        </authorList>
    </citation>
    <scope>NUCLEOTIDE SEQUENCE [LARGE SCALE GENOMIC DNA]</scope>
    <source>
        <strain evidence="4">LZ_2023a</strain>
        <tissue evidence="4">Muscle</tissue>
    </source>
</reference>
<dbReference type="GO" id="GO:0005525">
    <property type="term" value="F:GTP binding"/>
    <property type="evidence" value="ECO:0007669"/>
    <property type="project" value="UniProtKB-KW"/>
</dbReference>
<comment type="caution">
    <text evidence="4">The sequence shown here is derived from an EMBL/GenBank/DDBJ whole genome shotgun (WGS) entry which is preliminary data.</text>
</comment>
<evidence type="ECO:0000313" key="5">
    <source>
        <dbReference type="Proteomes" id="UP001487740"/>
    </source>
</evidence>
<dbReference type="SUPFAM" id="SSF52540">
    <property type="entry name" value="P-loop containing nucleoside triphosphate hydrolases"/>
    <property type="match status" value="1"/>
</dbReference>
<keyword evidence="2" id="KW-0342">GTP-binding</keyword>
<dbReference type="AlphaFoldDB" id="A0AAW0T0X8"/>
<evidence type="ECO:0000313" key="4">
    <source>
        <dbReference type="EMBL" id="KAK8381349.1"/>
    </source>
</evidence>
<organism evidence="4 5">
    <name type="scientific">Scylla paramamosain</name>
    <name type="common">Mud crab</name>
    <dbReference type="NCBI Taxonomy" id="85552"/>
    <lineage>
        <taxon>Eukaryota</taxon>
        <taxon>Metazoa</taxon>
        <taxon>Ecdysozoa</taxon>
        <taxon>Arthropoda</taxon>
        <taxon>Crustacea</taxon>
        <taxon>Multicrustacea</taxon>
        <taxon>Malacostraca</taxon>
        <taxon>Eumalacostraca</taxon>
        <taxon>Eucarida</taxon>
        <taxon>Decapoda</taxon>
        <taxon>Pleocyemata</taxon>
        <taxon>Brachyura</taxon>
        <taxon>Eubrachyura</taxon>
        <taxon>Portunoidea</taxon>
        <taxon>Portunidae</taxon>
        <taxon>Portuninae</taxon>
        <taxon>Scylla</taxon>
    </lineage>
</organism>
<dbReference type="Gene3D" id="3.40.50.300">
    <property type="entry name" value="P-loop containing nucleotide triphosphate hydrolases"/>
    <property type="match status" value="1"/>
</dbReference>
<sequence length="322" mass="34632">MANLANTMNKVKILVVGDSGVGKTSLVHLICHGEVLGNSSWTIGCSVEVRIHEFREGTPSQRPYFVEFWDVGGSGSHRNARHVFYTPVHGVFYDAHGIQWQHSSISSVECVEAMTREMSAGIILTHDLTNRKSQVNLHRWLAEVLLREASGGSGGGAGGGRNRSSLLVEDFDAENFGGFAQVYGLKKVPVFVVGTKLDLMGTYRSYNRSRGSTIAEECSADEINVNTQDPRSLAPGSSNAVKLSRFLDKVIEKQAVLRGEVDREGGGFSSYSSSYSFPPPPSSSSSSSLATSRRAKTSFSSISSPPVMPSSPTSPSSSYLIG</sequence>
<evidence type="ECO:0000256" key="1">
    <source>
        <dbReference type="ARBA" id="ARBA00022741"/>
    </source>
</evidence>
<accession>A0AAW0T0X8</accession>